<comment type="caution">
    <text evidence="1">The sequence shown here is derived from an EMBL/GenBank/DDBJ whole genome shotgun (WGS) entry which is preliminary data.</text>
</comment>
<dbReference type="EMBL" id="BROD01000001">
    <property type="protein sequence ID" value="GKX68146.1"/>
    <property type="molecule type" value="Genomic_DNA"/>
</dbReference>
<gene>
    <name evidence="1" type="ORF">rsdtw13_34040</name>
</gene>
<reference evidence="1" key="1">
    <citation type="journal article" date="2025" name="Int. J. Syst. Evol. Microbiol.">
        <title>Inconstantimicrobium mannanitabidum sp. nov., a novel member of the family Clostridiaceae isolated from anoxic soil under the treatment of reductive soil disinfestation.</title>
        <authorList>
            <person name="Ueki A."/>
            <person name="Tonouchi A."/>
            <person name="Honma S."/>
            <person name="Kaku N."/>
            <person name="Ueki K."/>
        </authorList>
    </citation>
    <scope>NUCLEOTIDE SEQUENCE</scope>
    <source>
        <strain evidence="1">TW13</strain>
    </source>
</reference>
<accession>A0ACB5RGC7</accession>
<evidence type="ECO:0000313" key="1">
    <source>
        <dbReference type="EMBL" id="GKX68146.1"/>
    </source>
</evidence>
<keyword evidence="2" id="KW-1185">Reference proteome</keyword>
<evidence type="ECO:0000313" key="2">
    <source>
        <dbReference type="Proteomes" id="UP001058074"/>
    </source>
</evidence>
<name>A0ACB5RGC7_9CLOT</name>
<protein>
    <submittedName>
        <fullName evidence="1">Uncharacterized protein</fullName>
    </submittedName>
</protein>
<dbReference type="Proteomes" id="UP001058074">
    <property type="component" value="Unassembled WGS sequence"/>
</dbReference>
<sequence length="67" mass="7840">MLIQQDICRDESLRKGHFINQIQMNIVRNAQIRKKLCEGLAIDELAVEYCLAIDNKLAYLLNYLVME</sequence>
<organism evidence="1 2">
    <name type="scientific">Inconstantimicrobium mannanitabidum</name>
    <dbReference type="NCBI Taxonomy" id="1604901"/>
    <lineage>
        <taxon>Bacteria</taxon>
        <taxon>Bacillati</taxon>
        <taxon>Bacillota</taxon>
        <taxon>Clostridia</taxon>
        <taxon>Eubacteriales</taxon>
        <taxon>Clostridiaceae</taxon>
        <taxon>Inconstantimicrobium</taxon>
    </lineage>
</organism>
<proteinExistence type="predicted"/>